<evidence type="ECO:0000256" key="1">
    <source>
        <dbReference type="ARBA" id="ARBA00022741"/>
    </source>
</evidence>
<keyword evidence="1" id="KW-0547">Nucleotide-binding</keyword>
<dbReference type="Pfam" id="PF07724">
    <property type="entry name" value="AAA_2"/>
    <property type="match status" value="1"/>
</dbReference>
<feature type="domain" description="AAA+ ATPase" evidence="3">
    <location>
        <begin position="271"/>
        <end position="451"/>
    </location>
</feature>
<keyword evidence="2" id="KW-0067">ATP-binding</keyword>
<dbReference type="GO" id="GO:0016887">
    <property type="term" value="F:ATP hydrolysis activity"/>
    <property type="evidence" value="ECO:0007669"/>
    <property type="project" value="InterPro"/>
</dbReference>
<dbReference type="PANTHER" id="PTHR11638:SF18">
    <property type="entry name" value="HEAT SHOCK PROTEIN 104"/>
    <property type="match status" value="1"/>
</dbReference>
<keyword evidence="5" id="KW-1185">Reference proteome</keyword>
<name>A0AA39V7G2_9LECA</name>
<dbReference type="PANTHER" id="PTHR11638">
    <property type="entry name" value="ATP-DEPENDENT CLP PROTEASE"/>
    <property type="match status" value="1"/>
</dbReference>
<dbReference type="SMART" id="SM00382">
    <property type="entry name" value="AAA"/>
    <property type="match status" value="1"/>
</dbReference>
<gene>
    <name evidence="4" type="ORF">JMJ35_000902</name>
</gene>
<evidence type="ECO:0000313" key="4">
    <source>
        <dbReference type="EMBL" id="KAK0516299.1"/>
    </source>
</evidence>
<proteinExistence type="predicted"/>
<dbReference type="EMBL" id="JAFEKC020000002">
    <property type="protein sequence ID" value="KAK0516299.1"/>
    <property type="molecule type" value="Genomic_DNA"/>
</dbReference>
<dbReference type="InterPro" id="IPR003593">
    <property type="entry name" value="AAA+_ATPase"/>
</dbReference>
<evidence type="ECO:0000256" key="2">
    <source>
        <dbReference type="ARBA" id="ARBA00022840"/>
    </source>
</evidence>
<organism evidence="4 5">
    <name type="scientific">Cladonia borealis</name>
    <dbReference type="NCBI Taxonomy" id="184061"/>
    <lineage>
        <taxon>Eukaryota</taxon>
        <taxon>Fungi</taxon>
        <taxon>Dikarya</taxon>
        <taxon>Ascomycota</taxon>
        <taxon>Pezizomycotina</taxon>
        <taxon>Lecanoromycetes</taxon>
        <taxon>OSLEUM clade</taxon>
        <taxon>Lecanoromycetidae</taxon>
        <taxon>Lecanorales</taxon>
        <taxon>Lecanorineae</taxon>
        <taxon>Cladoniaceae</taxon>
        <taxon>Cladonia</taxon>
    </lineage>
</organism>
<dbReference type="InterPro" id="IPR003959">
    <property type="entry name" value="ATPase_AAA_core"/>
</dbReference>
<dbReference type="InterPro" id="IPR001270">
    <property type="entry name" value="ClpA/B"/>
</dbReference>
<dbReference type="GO" id="GO:0005737">
    <property type="term" value="C:cytoplasm"/>
    <property type="evidence" value="ECO:0007669"/>
    <property type="project" value="TreeGrafter"/>
</dbReference>
<comment type="caution">
    <text evidence="4">The sequence shown here is derived from an EMBL/GenBank/DDBJ whole genome shotgun (WGS) entry which is preliminary data.</text>
</comment>
<dbReference type="GO" id="GO:0005524">
    <property type="term" value="F:ATP binding"/>
    <property type="evidence" value="ECO:0007669"/>
    <property type="project" value="UniProtKB-KW"/>
</dbReference>
<dbReference type="PRINTS" id="PR00300">
    <property type="entry name" value="CLPPROTEASEA"/>
</dbReference>
<evidence type="ECO:0000313" key="5">
    <source>
        <dbReference type="Proteomes" id="UP001166286"/>
    </source>
</evidence>
<dbReference type="GO" id="GO:0034605">
    <property type="term" value="P:cellular response to heat"/>
    <property type="evidence" value="ECO:0007669"/>
    <property type="project" value="TreeGrafter"/>
</dbReference>
<dbReference type="Gene3D" id="3.40.50.300">
    <property type="entry name" value="P-loop containing nucleotide triphosphate hydrolases"/>
    <property type="match status" value="1"/>
</dbReference>
<accession>A0AA39V7G2</accession>
<evidence type="ECO:0000259" key="3">
    <source>
        <dbReference type="SMART" id="SM00382"/>
    </source>
</evidence>
<dbReference type="SUPFAM" id="SSF52540">
    <property type="entry name" value="P-loop containing nucleoside triphosphate hydrolases"/>
    <property type="match status" value="1"/>
</dbReference>
<protein>
    <recommendedName>
        <fullName evidence="3">AAA+ ATPase domain-containing protein</fullName>
    </recommendedName>
</protein>
<dbReference type="InterPro" id="IPR027417">
    <property type="entry name" value="P-loop_NTPase"/>
</dbReference>
<dbReference type="AlphaFoldDB" id="A0AA39V7G2"/>
<reference evidence="4" key="1">
    <citation type="submission" date="2023-03" db="EMBL/GenBank/DDBJ databases">
        <title>Complete genome of Cladonia borealis.</title>
        <authorList>
            <person name="Park H."/>
        </authorList>
    </citation>
    <scope>NUCLEOTIDE SEQUENCE</scope>
    <source>
        <strain evidence="4">ANT050790</strain>
    </source>
</reference>
<dbReference type="Proteomes" id="UP001166286">
    <property type="component" value="Unassembled WGS sequence"/>
</dbReference>
<dbReference type="InterPro" id="IPR050130">
    <property type="entry name" value="ClpA_ClpB"/>
</dbReference>
<sequence length="570" mass="64808">MAPSKLPCSPPKIKLSGLGDCCQPNKKDAFIDHVRDYHNFQLKVLAWAIQNKVDTKCIERYIEKCDPVLLHAKLSNLVKVPGEPSFPILYFAVERNSPELVSMLCKAGADPSQDYDQDYDQFGFPAATMPIPLLAYAVMRAEYDMSDTTDSIVALIAKGADPEDVPKDMWHEYLKAPLKDIARPIDIANFPHRWCAQEVRGTLCRNLTLLQRYILWKAERIAQPTAREKQLAKVHGITPLFEAPYYMIGQQQATEQVMDCVMDHYDFDKDKPMIMLFTGPSGHGKTELAQGMGKLLSLDIFTVDCTSKQKESDIFGPQAPYMGYEEGSSLNNHLVKMAGQRTVIFLDEFDKTTDEVWRAMLLLFDSGSYRDRRENNKEVDGKHVIWILAANFADEIIKKFWATHIKDKTDQEREKAPFRQLRNSVKSSVKNTIGAPLTGRITSVVLFLPFTEAEAAVVTYKFMREIRHKVRKPINTRSGDLKRHAFLNFVDDGKLASYLAKKEYEVDLGARSLATAVAQDVRRVFRKTFDQHDSEVTDDMNEGPLENYEVRLANELEGMALSWSVWAFGP</sequence>